<dbReference type="InterPro" id="IPR027417">
    <property type="entry name" value="P-loop_NTPase"/>
</dbReference>
<dbReference type="Proteomes" id="UP000305238">
    <property type="component" value="Unassembled WGS sequence"/>
</dbReference>
<evidence type="ECO:0000256" key="2">
    <source>
        <dbReference type="ARBA" id="ARBA00023015"/>
    </source>
</evidence>
<dbReference type="SUPFAM" id="SSF52540">
    <property type="entry name" value="P-loop containing nucleoside triphosphate hydrolases"/>
    <property type="match status" value="1"/>
</dbReference>
<evidence type="ECO:0000259" key="6">
    <source>
        <dbReference type="PROSITE" id="PS51755"/>
    </source>
</evidence>
<feature type="DNA-binding region" description="OmpR/PhoB-type" evidence="5">
    <location>
        <begin position="6"/>
        <end position="111"/>
    </location>
</feature>
<dbReference type="SMART" id="SM00028">
    <property type="entry name" value="TPR"/>
    <property type="match status" value="4"/>
</dbReference>
<dbReference type="SMART" id="SM00382">
    <property type="entry name" value="AAA"/>
    <property type="match status" value="1"/>
</dbReference>
<dbReference type="EMBL" id="VCKZ01000417">
    <property type="protein sequence ID" value="TMR28693.1"/>
    <property type="molecule type" value="Genomic_DNA"/>
</dbReference>
<dbReference type="Pfam" id="PF13191">
    <property type="entry name" value="AAA_16"/>
    <property type="match status" value="1"/>
</dbReference>
<evidence type="ECO:0000313" key="7">
    <source>
        <dbReference type="EMBL" id="TMR28693.1"/>
    </source>
</evidence>
<dbReference type="InterPro" id="IPR011990">
    <property type="entry name" value="TPR-like_helical_dom_sf"/>
</dbReference>
<dbReference type="Pfam" id="PF03704">
    <property type="entry name" value="BTAD"/>
    <property type="match status" value="1"/>
</dbReference>
<dbReference type="SUPFAM" id="SSF46894">
    <property type="entry name" value="C-terminal effector domain of the bipartite response regulators"/>
    <property type="match status" value="1"/>
</dbReference>
<comment type="caution">
    <text evidence="7">The sequence shown here is derived from an EMBL/GenBank/DDBJ whole genome shotgun (WGS) entry which is preliminary data.</text>
</comment>
<reference evidence="7 8" key="1">
    <citation type="submission" date="2019-05" db="EMBL/GenBank/DDBJ databases">
        <title>Draft genome sequence of Actinomadura geliboluensis A8036.</title>
        <authorList>
            <person name="Saricaoglu S."/>
            <person name="Isik K."/>
        </authorList>
    </citation>
    <scope>NUCLEOTIDE SEQUENCE [LARGE SCALE GENOMIC DNA]</scope>
    <source>
        <strain evidence="7 8">A8036</strain>
    </source>
</reference>
<dbReference type="GO" id="GO:0003677">
    <property type="term" value="F:DNA binding"/>
    <property type="evidence" value="ECO:0007669"/>
    <property type="project" value="UniProtKB-UniRule"/>
</dbReference>
<evidence type="ECO:0000256" key="5">
    <source>
        <dbReference type="PROSITE-ProRule" id="PRU01091"/>
    </source>
</evidence>
<dbReference type="OrthoDB" id="134712at2"/>
<sequence length="1082" mass="116114">MSFRVFWGRAVGALEIRLFGPLAVADGERGVLDLGTRKQRALVAMLALEPGRVVSLDRLIDELWAGEPPAGATPTLRAYIAHLRKVLEPDRPPRTPPRVLLTREPGYLLAVPPERVDLWRFTALADEGRAALSRGAHREAVEILDRAFDLWRGDPVGEFADQEFAQPVVSRLAEARAAALEDRFDARLALGEAASLIPGLEALVEDGPYRERAWSLLVLALYRAGRQADALAALRRVRTRLADDLGLAPGPELRELERAVFDQAPELRRPAPPAADAREDSLVARSAQLVRVAAVLDETGRGRGGAVLISGEAGIGKTRLARAAADLAGARGFRVAWGRCVDGTAPAFWPWTQILRDAGAGAETLSAPEPGQDPGDALFRLYERVVDALTGGEAPLAIVLDDLHWADASSLRLLRFVAESAARHRLLVLVTCRPEPGDHPGDLRDALAVLARSGERMELPPFTAGDVASYLRAQKITEEPGLVAALHGRTGGNPFYLEEVLRLRGGGGDLSAVPAGVGIVIERRAARLPAETRAMLGAAAVAGRDVGVGLLEAVADATAAEVMAALEPAVAAGLLVEPPSGPDYRFSHALVQEALYAGLDRLERSRLHLRAGEALEPVLPDAESATLAHHFVQARALGGADKAVKYASRAAGHASGQLAYTEAADFWAMALQALPHGRDDERARLLTELGQALRSAGKPQDARRAWEQAIDLARKTGDRDTLIAAVTAIGGPSLWNWRPYGVVDAAMVTAIEDLLDGPLPDAARAELLGALALELHYGPRSAEGERHAAAAVGIARETGEPPLLARAMNNYLLAAFRPGRNAARRAVAAELAELPGLPASGEVMARVFLMSCLLRDGDLPGWDRELARCEALLSAAPGPQLESMVRIAQTARSTLDARWDDAEDLLARYGDMRFGSTVWGSAFRRLVATFTCRRAQGRVPEILDELVTAAAEPHLVPLRPVAVLAAVEADRPALARELIGRWGTDVPDDWVADFLLPVWGLVAARLGTPDPRDLYERLTPYADQFVVAGMGTCCWGSTRLVLAELARTLGDEDAARAHARAAQQVHRRLGLTYWESQSGAYL</sequence>
<gene>
    <name evidence="7" type="ORF">ETD96_36980</name>
</gene>
<dbReference type="CDD" id="cd15831">
    <property type="entry name" value="BTAD"/>
    <property type="match status" value="1"/>
</dbReference>
<dbReference type="InterPro" id="IPR001867">
    <property type="entry name" value="OmpR/PhoB-type_DNA-bd"/>
</dbReference>
<dbReference type="RefSeq" id="WP_138641162.1">
    <property type="nucleotide sequence ID" value="NZ_VCKZ01000417.1"/>
</dbReference>
<dbReference type="PANTHER" id="PTHR35807:SF1">
    <property type="entry name" value="TRANSCRIPTIONAL REGULATOR REDD"/>
    <property type="match status" value="1"/>
</dbReference>
<dbReference type="SUPFAM" id="SSF48452">
    <property type="entry name" value="TPR-like"/>
    <property type="match status" value="2"/>
</dbReference>
<dbReference type="InterPro" id="IPR036388">
    <property type="entry name" value="WH-like_DNA-bd_sf"/>
</dbReference>
<dbReference type="Gene3D" id="1.25.40.10">
    <property type="entry name" value="Tetratricopeptide repeat domain"/>
    <property type="match status" value="2"/>
</dbReference>
<dbReference type="InterPro" id="IPR003593">
    <property type="entry name" value="AAA+_ATPase"/>
</dbReference>
<keyword evidence="8" id="KW-1185">Reference proteome</keyword>
<dbReference type="InterPro" id="IPR005158">
    <property type="entry name" value="BTAD"/>
</dbReference>
<dbReference type="GO" id="GO:0000160">
    <property type="term" value="P:phosphorelay signal transduction system"/>
    <property type="evidence" value="ECO:0007669"/>
    <property type="project" value="InterPro"/>
</dbReference>
<evidence type="ECO:0000256" key="4">
    <source>
        <dbReference type="ARBA" id="ARBA00023163"/>
    </source>
</evidence>
<dbReference type="PROSITE" id="PS51755">
    <property type="entry name" value="OMPR_PHOB"/>
    <property type="match status" value="1"/>
</dbReference>
<proteinExistence type="inferred from homology"/>
<dbReference type="AlphaFoldDB" id="A0A5S4G6Q9"/>
<dbReference type="InterPro" id="IPR041664">
    <property type="entry name" value="AAA_16"/>
</dbReference>
<dbReference type="InterPro" id="IPR016032">
    <property type="entry name" value="Sig_transdc_resp-reg_C-effctor"/>
</dbReference>
<evidence type="ECO:0000256" key="1">
    <source>
        <dbReference type="ARBA" id="ARBA00005820"/>
    </source>
</evidence>
<dbReference type="PANTHER" id="PTHR35807">
    <property type="entry name" value="TRANSCRIPTIONAL REGULATOR REDD-RELATED"/>
    <property type="match status" value="1"/>
</dbReference>
<protein>
    <recommendedName>
        <fullName evidence="6">OmpR/PhoB-type domain-containing protein</fullName>
    </recommendedName>
</protein>
<dbReference type="InterPro" id="IPR051677">
    <property type="entry name" value="AfsR-DnrI-RedD_regulator"/>
</dbReference>
<dbReference type="SMART" id="SM01043">
    <property type="entry name" value="BTAD"/>
    <property type="match status" value="1"/>
</dbReference>
<dbReference type="Gene3D" id="1.10.10.10">
    <property type="entry name" value="Winged helix-like DNA-binding domain superfamily/Winged helix DNA-binding domain"/>
    <property type="match status" value="1"/>
</dbReference>
<dbReference type="InterPro" id="IPR019734">
    <property type="entry name" value="TPR_rpt"/>
</dbReference>
<keyword evidence="2" id="KW-0805">Transcription regulation</keyword>
<name>A0A5S4G6Q9_9ACTN</name>
<organism evidence="7 8">
    <name type="scientific">Actinomadura geliboluensis</name>
    <dbReference type="NCBI Taxonomy" id="882440"/>
    <lineage>
        <taxon>Bacteria</taxon>
        <taxon>Bacillati</taxon>
        <taxon>Actinomycetota</taxon>
        <taxon>Actinomycetes</taxon>
        <taxon>Streptosporangiales</taxon>
        <taxon>Thermomonosporaceae</taxon>
        <taxon>Actinomadura</taxon>
    </lineage>
</organism>
<evidence type="ECO:0000313" key="8">
    <source>
        <dbReference type="Proteomes" id="UP000305238"/>
    </source>
</evidence>
<dbReference type="GO" id="GO:0006355">
    <property type="term" value="P:regulation of DNA-templated transcription"/>
    <property type="evidence" value="ECO:0007669"/>
    <property type="project" value="InterPro"/>
</dbReference>
<keyword evidence="4" id="KW-0804">Transcription</keyword>
<keyword evidence="3 5" id="KW-0238">DNA-binding</keyword>
<accession>A0A5S4G6Q9</accession>
<feature type="domain" description="OmpR/PhoB-type" evidence="6">
    <location>
        <begin position="6"/>
        <end position="111"/>
    </location>
</feature>
<dbReference type="Pfam" id="PF00486">
    <property type="entry name" value="Trans_reg_C"/>
    <property type="match status" value="1"/>
</dbReference>
<dbReference type="SMART" id="SM00862">
    <property type="entry name" value="Trans_reg_C"/>
    <property type="match status" value="1"/>
</dbReference>
<comment type="similarity">
    <text evidence="1">Belongs to the AfsR/DnrI/RedD regulatory family.</text>
</comment>
<evidence type="ECO:0000256" key="3">
    <source>
        <dbReference type="ARBA" id="ARBA00023125"/>
    </source>
</evidence>